<dbReference type="Gene3D" id="1.10.3720.10">
    <property type="entry name" value="MetI-like"/>
    <property type="match status" value="1"/>
</dbReference>
<comment type="subcellular location">
    <subcellularLocation>
        <location evidence="1 7">Cell membrane</location>
        <topology evidence="1 7">Multi-pass membrane protein</topology>
    </subcellularLocation>
</comment>
<dbReference type="InterPro" id="IPR000515">
    <property type="entry name" value="MetI-like"/>
</dbReference>
<dbReference type="GO" id="GO:0005886">
    <property type="term" value="C:plasma membrane"/>
    <property type="evidence" value="ECO:0007669"/>
    <property type="project" value="UniProtKB-SubCell"/>
</dbReference>
<feature type="domain" description="ABC transmembrane type-1" evidence="8">
    <location>
        <begin position="78"/>
        <end position="300"/>
    </location>
</feature>
<evidence type="ECO:0000313" key="12">
    <source>
        <dbReference type="EMBL" id="MTS28786.1"/>
    </source>
</evidence>
<feature type="transmembrane region" description="Helical" evidence="7">
    <location>
        <begin position="115"/>
        <end position="135"/>
    </location>
</feature>
<evidence type="ECO:0000259" key="8">
    <source>
        <dbReference type="PROSITE" id="PS50928"/>
    </source>
</evidence>
<keyword evidence="6 7" id="KW-0472">Membrane</keyword>
<evidence type="ECO:0000256" key="6">
    <source>
        <dbReference type="ARBA" id="ARBA00023136"/>
    </source>
</evidence>
<dbReference type="EMBL" id="LMUA01000010">
    <property type="protein sequence ID" value="KUE76389.1"/>
    <property type="molecule type" value="Genomic_DNA"/>
</dbReference>
<evidence type="ECO:0000313" key="14">
    <source>
        <dbReference type="Proteomes" id="UP000053433"/>
    </source>
</evidence>
<keyword evidence="5 7" id="KW-1133">Transmembrane helix</keyword>
<evidence type="ECO:0000313" key="10">
    <source>
        <dbReference type="EMBL" id="KUE76389.1"/>
    </source>
</evidence>
<dbReference type="Pfam" id="PF00528">
    <property type="entry name" value="BPD_transp_1"/>
    <property type="match status" value="1"/>
</dbReference>
<reference evidence="10 14" key="2">
    <citation type="submission" date="2015-10" db="EMBL/GenBank/DDBJ databases">
        <title>A novel member of the family Ruminococcaceae isolated from human faeces.</title>
        <authorList>
            <person name="Shkoporov A.N."/>
            <person name="Chaplin A.V."/>
            <person name="Motuzova O.V."/>
            <person name="Kafarskaia L.I."/>
            <person name="Efimov B.A."/>
        </authorList>
    </citation>
    <scope>NUCLEOTIDE SEQUENCE [LARGE SCALE GENOMIC DNA]</scope>
    <source>
        <strain evidence="10 14">668</strain>
    </source>
</reference>
<dbReference type="RefSeq" id="WP_050004819.1">
    <property type="nucleotide sequence ID" value="NZ_CAOJUJ010000007.1"/>
</dbReference>
<dbReference type="GO" id="GO:0055085">
    <property type="term" value="P:transmembrane transport"/>
    <property type="evidence" value="ECO:0007669"/>
    <property type="project" value="InterPro"/>
</dbReference>
<comment type="caution">
    <text evidence="9">The sequence shown here is derived from an EMBL/GenBank/DDBJ whole genome shotgun (WGS) entry which is preliminary data.</text>
</comment>
<proteinExistence type="inferred from homology"/>
<reference evidence="12 16" key="3">
    <citation type="journal article" date="2019" name="Nat. Med.">
        <title>A library of human gut bacterial isolates paired with longitudinal multiomics data enables mechanistic microbiome research.</title>
        <authorList>
            <person name="Poyet M."/>
            <person name="Groussin M."/>
            <person name="Gibbons S.M."/>
            <person name="Avila-Pacheco J."/>
            <person name="Jiang X."/>
            <person name="Kearney S.M."/>
            <person name="Perrotta A.R."/>
            <person name="Berdy B."/>
            <person name="Zhao S."/>
            <person name="Lieberman T.D."/>
            <person name="Swanson P.K."/>
            <person name="Smith M."/>
            <person name="Roesemann S."/>
            <person name="Alexander J.E."/>
            <person name="Rich S.A."/>
            <person name="Livny J."/>
            <person name="Vlamakis H."/>
            <person name="Clish C."/>
            <person name="Bullock K."/>
            <person name="Deik A."/>
            <person name="Scott J."/>
            <person name="Pierce K.A."/>
            <person name="Xavier R.J."/>
            <person name="Alm E.J."/>
        </authorList>
    </citation>
    <scope>NUCLEOTIDE SEQUENCE [LARGE SCALE GENOMIC DNA]</scope>
    <source>
        <strain evidence="12 16">BIOML-A4</strain>
    </source>
</reference>
<dbReference type="Proteomes" id="UP000032483">
    <property type="component" value="Unassembled WGS sequence"/>
</dbReference>
<keyword evidence="2 7" id="KW-0813">Transport</keyword>
<evidence type="ECO:0000256" key="7">
    <source>
        <dbReference type="RuleBase" id="RU363032"/>
    </source>
</evidence>
<feature type="transmembrane region" description="Helical" evidence="7">
    <location>
        <begin position="82"/>
        <end position="103"/>
    </location>
</feature>
<dbReference type="Proteomes" id="UP000472755">
    <property type="component" value="Unassembled WGS sequence"/>
</dbReference>
<name>A0A0D8J1P0_9FIRM</name>
<dbReference type="PROSITE" id="PS50928">
    <property type="entry name" value="ABC_TM1"/>
    <property type="match status" value="1"/>
</dbReference>
<dbReference type="EMBL" id="VUNJ01000018">
    <property type="protein sequence ID" value="MST93005.1"/>
    <property type="molecule type" value="Genomic_DNA"/>
</dbReference>
<gene>
    <name evidence="10" type="ORF">ASJ35_09230</name>
    <name evidence="11" type="ORF">FYJ76_13875</name>
    <name evidence="12" type="ORF">GMD59_16065</name>
    <name evidence="9" type="ORF">TQ39_05495</name>
</gene>
<dbReference type="PANTHER" id="PTHR30193:SF1">
    <property type="entry name" value="ABC TRANSPORTER PERMEASE PROTEIN YESP-RELATED"/>
    <property type="match status" value="1"/>
</dbReference>
<evidence type="ECO:0000256" key="3">
    <source>
        <dbReference type="ARBA" id="ARBA00022475"/>
    </source>
</evidence>
<evidence type="ECO:0000256" key="2">
    <source>
        <dbReference type="ARBA" id="ARBA00022448"/>
    </source>
</evidence>
<dbReference type="InterPro" id="IPR051393">
    <property type="entry name" value="ABC_transporter_permease"/>
</dbReference>
<protein>
    <submittedName>
        <fullName evidence="12">ABC transporter permease subunit</fullName>
    </submittedName>
    <submittedName>
        <fullName evidence="9">Spermidine/putrescine ABC transporter permease</fullName>
    </submittedName>
    <submittedName>
        <fullName evidence="11">Sugar ABC transporter permease</fullName>
    </submittedName>
</protein>
<dbReference type="AlphaFoldDB" id="A0A0D8J1P0"/>
<evidence type="ECO:0000313" key="9">
    <source>
        <dbReference type="EMBL" id="KJF40669.1"/>
    </source>
</evidence>
<dbReference type="InterPro" id="IPR035906">
    <property type="entry name" value="MetI-like_sf"/>
</dbReference>
<dbReference type="GeneID" id="42856077"/>
<reference evidence="9" key="1">
    <citation type="submission" date="2015-02" db="EMBL/GenBank/DDBJ databases">
        <title>A novel member of the family Ruminococcaceae isolated from human feces.</title>
        <authorList>
            <person name="Shkoporov A.N."/>
            <person name="Chaplin A.V."/>
            <person name="Motuzova O.V."/>
            <person name="Kafarskaia L.I."/>
            <person name="Khokhlova E.V."/>
            <person name="Efimov B.A."/>
        </authorList>
    </citation>
    <scope>NUCLEOTIDE SEQUENCE [LARGE SCALE GENOMIC DNA]</scope>
    <source>
        <strain evidence="9">585-1</strain>
    </source>
</reference>
<feature type="transmembrane region" description="Helical" evidence="7">
    <location>
        <begin position="208"/>
        <end position="230"/>
    </location>
</feature>
<dbReference type="PANTHER" id="PTHR30193">
    <property type="entry name" value="ABC TRANSPORTER PERMEASE PROTEIN"/>
    <property type="match status" value="1"/>
</dbReference>
<accession>A0A0W7TRL0</accession>
<feature type="transmembrane region" description="Helical" evidence="7">
    <location>
        <begin position="21"/>
        <end position="48"/>
    </location>
</feature>
<feature type="transmembrane region" description="Helical" evidence="7">
    <location>
        <begin position="167"/>
        <end position="187"/>
    </location>
</feature>
<evidence type="ECO:0000313" key="15">
    <source>
        <dbReference type="Proteomes" id="UP000431913"/>
    </source>
</evidence>
<evidence type="ECO:0000313" key="11">
    <source>
        <dbReference type="EMBL" id="MST93005.1"/>
    </source>
</evidence>
<dbReference type="CDD" id="cd06261">
    <property type="entry name" value="TM_PBP2"/>
    <property type="match status" value="1"/>
</dbReference>
<evidence type="ECO:0000313" key="16">
    <source>
        <dbReference type="Proteomes" id="UP000472755"/>
    </source>
</evidence>
<comment type="similarity">
    <text evidence="7">Belongs to the binding-protein-dependent transport system permease family.</text>
</comment>
<keyword evidence="4 7" id="KW-0812">Transmembrane</keyword>
<reference evidence="11 15" key="4">
    <citation type="submission" date="2019-08" db="EMBL/GenBank/DDBJ databases">
        <title>In-depth cultivation of the pig gut microbiome towards novel bacterial diversity and tailored functional studies.</title>
        <authorList>
            <person name="Wylensek D."/>
            <person name="Hitch T.C.A."/>
            <person name="Clavel T."/>
        </authorList>
    </citation>
    <scope>NUCLEOTIDE SEQUENCE [LARGE SCALE GENOMIC DNA]</scope>
    <source>
        <strain evidence="11 15">WCA3-601-WT-6J</strain>
    </source>
</reference>
<sequence length="313" mass="35231">MLQHRAIKSRASKRRNHTAAGILFALPWIIGFLAFSLYPIIMSVYYSLTDFNMFQTPKFVGLENYSALFQDEKFYKSLGNTLYMTVLGTPLCLVAGLLLAVLLNQKVRAMPIFRTFFYLPSIVPLVASSMLWLWILNPQYGLLNNILQKLGLYQPNWLTDPRFTKPALLIMGVWGVGSIMIIFLAALQDVPRTLYEAAEIDGANALKRFFYITLPGISPAIFFQLIMGIINNFQYFTQAYLMIGSSTGGGLNVVSGGAENSLLFYALYLYQNAFNLFKMGKASAMAWILFVVVAVVTAVVFKTQDRWVSYGEE</sequence>
<feature type="transmembrane region" description="Helical" evidence="7">
    <location>
        <begin position="282"/>
        <end position="301"/>
    </location>
</feature>
<accession>A0A0D8J1P0</accession>
<keyword evidence="3" id="KW-1003">Cell membrane</keyword>
<evidence type="ECO:0000256" key="1">
    <source>
        <dbReference type="ARBA" id="ARBA00004651"/>
    </source>
</evidence>
<dbReference type="SUPFAM" id="SSF161098">
    <property type="entry name" value="MetI-like"/>
    <property type="match status" value="1"/>
</dbReference>
<dbReference type="EMBL" id="WMZU01000036">
    <property type="protein sequence ID" value="MTS28786.1"/>
    <property type="molecule type" value="Genomic_DNA"/>
</dbReference>
<feature type="transmembrane region" description="Helical" evidence="7">
    <location>
        <begin position="250"/>
        <end position="270"/>
    </location>
</feature>
<dbReference type="EMBL" id="JXXK01000005">
    <property type="protein sequence ID" value="KJF40669.1"/>
    <property type="molecule type" value="Genomic_DNA"/>
</dbReference>
<dbReference type="Proteomes" id="UP000053433">
    <property type="component" value="Unassembled WGS sequence"/>
</dbReference>
<dbReference type="Proteomes" id="UP000431913">
    <property type="component" value="Unassembled WGS sequence"/>
</dbReference>
<evidence type="ECO:0000256" key="4">
    <source>
        <dbReference type="ARBA" id="ARBA00022692"/>
    </source>
</evidence>
<keyword evidence="13" id="KW-1185">Reference proteome</keyword>
<evidence type="ECO:0000256" key="5">
    <source>
        <dbReference type="ARBA" id="ARBA00022989"/>
    </source>
</evidence>
<organism evidence="9 13">
    <name type="scientific">Ruthenibacterium lactatiformans</name>
    <dbReference type="NCBI Taxonomy" id="1550024"/>
    <lineage>
        <taxon>Bacteria</taxon>
        <taxon>Bacillati</taxon>
        <taxon>Bacillota</taxon>
        <taxon>Clostridia</taxon>
        <taxon>Eubacteriales</taxon>
        <taxon>Oscillospiraceae</taxon>
        <taxon>Ruthenibacterium</taxon>
    </lineage>
</organism>
<evidence type="ECO:0000313" key="13">
    <source>
        <dbReference type="Proteomes" id="UP000032483"/>
    </source>
</evidence>
<dbReference type="PATRIC" id="fig|1550024.3.peg.1233"/>